<keyword evidence="4" id="KW-1185">Reference proteome</keyword>
<gene>
    <name evidence="3" type="ORF">D8674_026905</name>
</gene>
<evidence type="ECO:0000259" key="2">
    <source>
        <dbReference type="Pfam" id="PF00931"/>
    </source>
</evidence>
<dbReference type="GO" id="GO:0043531">
    <property type="term" value="F:ADP binding"/>
    <property type="evidence" value="ECO:0007669"/>
    <property type="project" value="InterPro"/>
</dbReference>
<dbReference type="InterPro" id="IPR044974">
    <property type="entry name" value="Disease_R_plants"/>
</dbReference>
<evidence type="ECO:0000313" key="3">
    <source>
        <dbReference type="EMBL" id="KAB2636371.1"/>
    </source>
</evidence>
<dbReference type="OrthoDB" id="1165644at2759"/>
<dbReference type="PANTHER" id="PTHR11017">
    <property type="entry name" value="LEUCINE-RICH REPEAT-CONTAINING PROTEIN"/>
    <property type="match status" value="1"/>
</dbReference>
<dbReference type="InterPro" id="IPR002182">
    <property type="entry name" value="NB-ARC"/>
</dbReference>
<dbReference type="Pfam" id="PF00931">
    <property type="entry name" value="NB-ARC"/>
    <property type="match status" value="1"/>
</dbReference>
<organism evidence="3 4">
    <name type="scientific">Pyrus ussuriensis x Pyrus communis</name>
    <dbReference type="NCBI Taxonomy" id="2448454"/>
    <lineage>
        <taxon>Eukaryota</taxon>
        <taxon>Viridiplantae</taxon>
        <taxon>Streptophyta</taxon>
        <taxon>Embryophyta</taxon>
        <taxon>Tracheophyta</taxon>
        <taxon>Spermatophyta</taxon>
        <taxon>Magnoliopsida</taxon>
        <taxon>eudicotyledons</taxon>
        <taxon>Gunneridae</taxon>
        <taxon>Pentapetalae</taxon>
        <taxon>rosids</taxon>
        <taxon>fabids</taxon>
        <taxon>Rosales</taxon>
        <taxon>Rosaceae</taxon>
        <taxon>Amygdaloideae</taxon>
        <taxon>Maleae</taxon>
        <taxon>Pyrus</taxon>
    </lineage>
</organism>
<reference evidence="3 4" key="1">
    <citation type="submission" date="2019-09" db="EMBL/GenBank/DDBJ databases">
        <authorList>
            <person name="Ou C."/>
        </authorList>
    </citation>
    <scope>NUCLEOTIDE SEQUENCE [LARGE SCALE GENOMIC DNA]</scope>
    <source>
        <strain evidence="3">S2</strain>
        <tissue evidence="3">Leaf</tissue>
    </source>
</reference>
<protein>
    <submittedName>
        <fullName evidence="3">TMV resistance protein N-like</fullName>
    </submittedName>
</protein>
<dbReference type="Proteomes" id="UP000327157">
    <property type="component" value="Chromosome 5"/>
</dbReference>
<dbReference type="SUPFAM" id="SSF52540">
    <property type="entry name" value="P-loop containing nucleoside triphosphate hydrolases"/>
    <property type="match status" value="1"/>
</dbReference>
<dbReference type="AlphaFoldDB" id="A0A5N5ICQ6"/>
<accession>A0A5N5ICQ6</accession>
<dbReference type="PANTHER" id="PTHR11017:SF479">
    <property type="entry name" value="DISEASE RESISTANCE PROTEIN (TIR-NBS-LRR CLASS) FAMILY"/>
    <property type="match status" value="1"/>
</dbReference>
<dbReference type="EMBL" id="SMOL01000004">
    <property type="protein sequence ID" value="KAB2636371.1"/>
    <property type="molecule type" value="Genomic_DNA"/>
</dbReference>
<dbReference type="GO" id="GO:0006952">
    <property type="term" value="P:defense response"/>
    <property type="evidence" value="ECO:0007669"/>
    <property type="project" value="InterPro"/>
</dbReference>
<evidence type="ECO:0000256" key="1">
    <source>
        <dbReference type="SAM" id="MobiDB-lite"/>
    </source>
</evidence>
<sequence length="329" mass="37004">MGGIGKTTLAKAVVKKASSNFESCCFLTDVREKSEQTGGVDRLQETLLREILKEEHFSLESTSVRDRLSRTKPLIVFDDVNDPRQIKDLAGDHIQYGPGSRILITSRRQSVLMKTVKDNESIYQVGVLETDDALRLFHMHAFNNSSPRADYAKLSERVVDYAGGKEEWEDLLKKLKKYPNKDIQNAFKVSYDRLEENEQEIFLDIACCYKGEGAKWSFAFFELVTEVSVYFFPPSDRPDPVSGEPFVKVEKCGIHLLYSEEAEKLKFDVISRELQAEEEDEAEASGIDEPEATESDESEASGGAEFEEASESDECVAGLDLSNLFSTSI</sequence>
<evidence type="ECO:0000313" key="4">
    <source>
        <dbReference type="Proteomes" id="UP000327157"/>
    </source>
</evidence>
<feature type="region of interest" description="Disordered" evidence="1">
    <location>
        <begin position="277"/>
        <end position="315"/>
    </location>
</feature>
<comment type="caution">
    <text evidence="3">The sequence shown here is derived from an EMBL/GenBank/DDBJ whole genome shotgun (WGS) entry which is preliminary data.</text>
</comment>
<reference evidence="4" key="2">
    <citation type="submission" date="2019-10" db="EMBL/GenBank/DDBJ databases">
        <title>A de novo genome assembly of a pear dwarfing rootstock.</title>
        <authorList>
            <person name="Wang F."/>
            <person name="Wang J."/>
            <person name="Li S."/>
            <person name="Zhang Y."/>
            <person name="Fang M."/>
            <person name="Ma L."/>
            <person name="Zhao Y."/>
            <person name="Jiang S."/>
        </authorList>
    </citation>
    <scope>NUCLEOTIDE SEQUENCE [LARGE SCALE GENOMIC DNA]</scope>
</reference>
<dbReference type="Gene3D" id="3.40.50.300">
    <property type="entry name" value="P-loop containing nucleotide triphosphate hydrolases"/>
    <property type="match status" value="1"/>
</dbReference>
<feature type="domain" description="NB-ARC" evidence="2">
    <location>
        <begin position="1"/>
        <end position="145"/>
    </location>
</feature>
<name>A0A5N5ICQ6_9ROSA</name>
<feature type="compositionally biased region" description="Acidic residues" evidence="1">
    <location>
        <begin position="277"/>
        <end position="314"/>
    </location>
</feature>
<dbReference type="InterPro" id="IPR027417">
    <property type="entry name" value="P-loop_NTPase"/>
</dbReference>
<reference evidence="3 4" key="3">
    <citation type="submission" date="2019-11" db="EMBL/GenBank/DDBJ databases">
        <title>A de novo genome assembly of a pear dwarfing rootstock.</title>
        <authorList>
            <person name="Wang F."/>
            <person name="Wang J."/>
            <person name="Li S."/>
            <person name="Zhang Y."/>
            <person name="Fang M."/>
            <person name="Ma L."/>
            <person name="Zhao Y."/>
            <person name="Jiang S."/>
        </authorList>
    </citation>
    <scope>NUCLEOTIDE SEQUENCE [LARGE SCALE GENOMIC DNA]</scope>
    <source>
        <strain evidence="3">S2</strain>
        <tissue evidence="3">Leaf</tissue>
    </source>
</reference>
<proteinExistence type="predicted"/>